<reference evidence="2 3" key="1">
    <citation type="submission" date="2021-07" db="EMBL/GenBank/DDBJ databases">
        <authorList>
            <person name="So Y."/>
        </authorList>
    </citation>
    <scope>NUCLEOTIDE SEQUENCE [LARGE SCALE GENOMIC DNA]</scope>
    <source>
        <strain evidence="2 3">HJA6</strain>
    </source>
</reference>
<dbReference type="Proteomes" id="UP001196565">
    <property type="component" value="Unassembled WGS sequence"/>
</dbReference>
<dbReference type="RefSeq" id="WP_219763723.1">
    <property type="nucleotide sequence ID" value="NZ_JAHYBZ010000005.1"/>
</dbReference>
<keyword evidence="3" id="KW-1185">Reference proteome</keyword>
<protein>
    <recommendedName>
        <fullName evidence="4">Energy transducer TonB</fullName>
    </recommendedName>
</protein>
<feature type="non-terminal residue" evidence="2">
    <location>
        <position position="92"/>
    </location>
</feature>
<sequence length="92" mass="9403">MRWSALVSALLHLAFFLAVLLEIDPRSKPQQELPPPSFAVVFQGGADQAPRGAEAPEEAPTPEIAAPPAPPPPQPAPPPAPAAPAAPPTPPA</sequence>
<evidence type="ECO:0008006" key="4">
    <source>
        <dbReference type="Google" id="ProtNLM"/>
    </source>
</evidence>
<proteinExistence type="predicted"/>
<feature type="compositionally biased region" description="Pro residues" evidence="1">
    <location>
        <begin position="65"/>
        <end position="92"/>
    </location>
</feature>
<evidence type="ECO:0000256" key="1">
    <source>
        <dbReference type="SAM" id="MobiDB-lite"/>
    </source>
</evidence>
<evidence type="ECO:0000313" key="2">
    <source>
        <dbReference type="EMBL" id="MBW6399103.1"/>
    </source>
</evidence>
<name>A0ABS7A9X5_9PROT</name>
<organism evidence="2 3">
    <name type="scientific">Roseomonas alba</name>
    <dbReference type="NCBI Taxonomy" id="2846776"/>
    <lineage>
        <taxon>Bacteria</taxon>
        <taxon>Pseudomonadati</taxon>
        <taxon>Pseudomonadota</taxon>
        <taxon>Alphaproteobacteria</taxon>
        <taxon>Acetobacterales</taxon>
        <taxon>Roseomonadaceae</taxon>
        <taxon>Roseomonas</taxon>
    </lineage>
</organism>
<evidence type="ECO:0000313" key="3">
    <source>
        <dbReference type="Proteomes" id="UP001196565"/>
    </source>
</evidence>
<feature type="region of interest" description="Disordered" evidence="1">
    <location>
        <begin position="27"/>
        <end position="92"/>
    </location>
</feature>
<comment type="caution">
    <text evidence="2">The sequence shown here is derived from an EMBL/GenBank/DDBJ whole genome shotgun (WGS) entry which is preliminary data.</text>
</comment>
<dbReference type="EMBL" id="JAHYBZ010000005">
    <property type="protein sequence ID" value="MBW6399103.1"/>
    <property type="molecule type" value="Genomic_DNA"/>
</dbReference>
<accession>A0ABS7A9X5</accession>
<gene>
    <name evidence="2" type="ORF">KPL78_14670</name>
</gene>